<dbReference type="InterPro" id="IPR036551">
    <property type="entry name" value="Flavin_trans-like"/>
</dbReference>
<dbReference type="InterPro" id="IPR005252">
    <property type="entry name" value="CoaBC"/>
</dbReference>
<dbReference type="GO" id="GO:0004633">
    <property type="term" value="F:phosphopantothenoylcysteine decarboxylase activity"/>
    <property type="evidence" value="ECO:0007669"/>
    <property type="project" value="InterPro"/>
</dbReference>
<dbReference type="EMBL" id="BART01002222">
    <property type="protein sequence ID" value="GAG58303.1"/>
    <property type="molecule type" value="Genomic_DNA"/>
</dbReference>
<evidence type="ECO:0000313" key="5">
    <source>
        <dbReference type="EMBL" id="GAG58303.1"/>
    </source>
</evidence>
<dbReference type="GO" id="GO:0004632">
    <property type="term" value="F:phosphopantothenate--cysteine ligase activity"/>
    <property type="evidence" value="ECO:0007669"/>
    <property type="project" value="InterPro"/>
</dbReference>
<dbReference type="InterPro" id="IPR035929">
    <property type="entry name" value="CoaB-like_sf"/>
</dbReference>
<comment type="caution">
    <text evidence="5">The sequence shown here is derived from an EMBL/GenBank/DDBJ whole genome shotgun (WGS) entry which is preliminary data.</text>
</comment>
<reference evidence="5" key="1">
    <citation type="journal article" date="2014" name="Front. Microbiol.">
        <title>High frequency of phylogenetically diverse reductive dehalogenase-homologous genes in deep subseafloor sedimentary metagenomes.</title>
        <authorList>
            <person name="Kawai M."/>
            <person name="Futagami T."/>
            <person name="Toyoda A."/>
            <person name="Takaki Y."/>
            <person name="Nishi S."/>
            <person name="Hori S."/>
            <person name="Arai W."/>
            <person name="Tsubouchi T."/>
            <person name="Morono Y."/>
            <person name="Uchiyama I."/>
            <person name="Ito T."/>
            <person name="Fujiyama A."/>
            <person name="Inagaki F."/>
            <person name="Takami H."/>
        </authorList>
    </citation>
    <scope>NUCLEOTIDE SEQUENCE</scope>
    <source>
        <strain evidence="5">Expedition CK06-06</strain>
    </source>
</reference>
<dbReference type="SUPFAM" id="SSF52507">
    <property type="entry name" value="Homo-oligomeric flavin-containing Cys decarboxylases, HFCD"/>
    <property type="match status" value="1"/>
</dbReference>
<dbReference type="Pfam" id="PF02441">
    <property type="entry name" value="Flavoprotein"/>
    <property type="match status" value="1"/>
</dbReference>
<protein>
    <recommendedName>
        <fullName evidence="6">Flavoprotein domain-containing protein</fullName>
    </recommendedName>
</protein>
<gene>
    <name evidence="5" type="ORF">S01H4_06967</name>
</gene>
<evidence type="ECO:0000256" key="2">
    <source>
        <dbReference type="ARBA" id="ARBA00023239"/>
    </source>
</evidence>
<feature type="domain" description="DNA/pantothenate metabolism flavoprotein C-terminal" evidence="4">
    <location>
        <begin position="190"/>
        <end position="240"/>
    </location>
</feature>
<name>X0ZD85_9ZZZZ</name>
<dbReference type="NCBIfam" id="TIGR00521">
    <property type="entry name" value="coaBC_dfp"/>
    <property type="match status" value="1"/>
</dbReference>
<feature type="domain" description="Flavoprotein" evidence="3">
    <location>
        <begin position="11"/>
        <end position="179"/>
    </location>
</feature>
<evidence type="ECO:0000256" key="1">
    <source>
        <dbReference type="ARBA" id="ARBA00022793"/>
    </source>
</evidence>
<evidence type="ECO:0000259" key="4">
    <source>
        <dbReference type="Pfam" id="PF04127"/>
    </source>
</evidence>
<dbReference type="PANTHER" id="PTHR14359:SF6">
    <property type="entry name" value="PHOSPHOPANTOTHENOYLCYSTEINE DECARBOXYLASE"/>
    <property type="match status" value="1"/>
</dbReference>
<dbReference type="Pfam" id="PF04127">
    <property type="entry name" value="DFP"/>
    <property type="match status" value="1"/>
</dbReference>
<dbReference type="PANTHER" id="PTHR14359">
    <property type="entry name" value="HOMO-OLIGOMERIC FLAVIN CONTAINING CYS DECARBOXYLASE FAMILY"/>
    <property type="match status" value="1"/>
</dbReference>
<keyword evidence="2" id="KW-0456">Lyase</keyword>
<dbReference type="GO" id="GO:0015941">
    <property type="term" value="P:pantothenate catabolic process"/>
    <property type="evidence" value="ECO:0007669"/>
    <property type="project" value="InterPro"/>
</dbReference>
<feature type="non-terminal residue" evidence="5">
    <location>
        <position position="242"/>
    </location>
</feature>
<dbReference type="GO" id="GO:0015937">
    <property type="term" value="P:coenzyme A biosynthetic process"/>
    <property type="evidence" value="ECO:0007669"/>
    <property type="project" value="InterPro"/>
</dbReference>
<dbReference type="GO" id="GO:0010181">
    <property type="term" value="F:FMN binding"/>
    <property type="evidence" value="ECO:0007669"/>
    <property type="project" value="InterPro"/>
</dbReference>
<evidence type="ECO:0008006" key="6">
    <source>
        <dbReference type="Google" id="ProtNLM"/>
    </source>
</evidence>
<proteinExistence type="predicted"/>
<accession>X0ZD85</accession>
<dbReference type="Gene3D" id="3.40.50.10300">
    <property type="entry name" value="CoaB-like"/>
    <property type="match status" value="1"/>
</dbReference>
<organism evidence="5">
    <name type="scientific">marine sediment metagenome</name>
    <dbReference type="NCBI Taxonomy" id="412755"/>
    <lineage>
        <taxon>unclassified sequences</taxon>
        <taxon>metagenomes</taxon>
        <taxon>ecological metagenomes</taxon>
    </lineage>
</organism>
<keyword evidence="1" id="KW-0210">Decarboxylase</keyword>
<dbReference type="InterPro" id="IPR007085">
    <property type="entry name" value="DNA/pantothenate-metab_flavo_C"/>
</dbReference>
<dbReference type="GO" id="GO:0071513">
    <property type="term" value="C:phosphopantothenoylcysteine decarboxylase complex"/>
    <property type="evidence" value="ECO:0007669"/>
    <property type="project" value="TreeGrafter"/>
</dbReference>
<sequence length="242" mass="26071">MVLNKSVFFKKKIVLGITASIAAFKAASICSRLAGMGADVVPVMTPNALNFITPITFSSISGNKTIVEQFANEKKIYHISLSHSADIFLIAPASADTISKLSYGICDNFLTTSAVSATCPVLIAPAMNESMYLDPIIQKNIMRLGKSGKYFFIGPKSGNLACGEKGLGRLEDEDTIIERLGELLDYSSDLKGKKVVITAGGTREFIDSVRYISNRSSGKMGYALAEEAYFRGAEKVILISTI</sequence>
<dbReference type="Gene3D" id="3.40.50.1950">
    <property type="entry name" value="Flavin prenyltransferase-like"/>
    <property type="match status" value="1"/>
</dbReference>
<dbReference type="SUPFAM" id="SSF102645">
    <property type="entry name" value="CoaB-like"/>
    <property type="match status" value="1"/>
</dbReference>
<evidence type="ECO:0000259" key="3">
    <source>
        <dbReference type="Pfam" id="PF02441"/>
    </source>
</evidence>
<dbReference type="InterPro" id="IPR003382">
    <property type="entry name" value="Flavoprotein"/>
</dbReference>
<dbReference type="AlphaFoldDB" id="X0ZD85"/>